<evidence type="ECO:0000313" key="2">
    <source>
        <dbReference type="EMBL" id="TEY86604.1"/>
    </source>
</evidence>
<feature type="region of interest" description="Disordered" evidence="1">
    <location>
        <begin position="1"/>
        <end position="26"/>
    </location>
</feature>
<sequence length="64" mass="7218">MLHFNELSHVKLGSRGDGSGDGEFSNTLESRRRNLCCHPRSDSRDNPSTMLYGTQKLTMVKFMA</sequence>
<evidence type="ECO:0000313" key="3">
    <source>
        <dbReference type="Proteomes" id="UP000297299"/>
    </source>
</evidence>
<proteinExistence type="predicted"/>
<dbReference type="Proteomes" id="UP000297299">
    <property type="component" value="Unassembled WGS sequence"/>
</dbReference>
<name>A0A4Y8DHL8_9HELO</name>
<gene>
    <name evidence="2" type="ORF">BOTCAL_0005g00250</name>
</gene>
<accession>A0A4Y8DHL8</accession>
<comment type="caution">
    <text evidence="2">The sequence shown here is derived from an EMBL/GenBank/DDBJ whole genome shotgun (WGS) entry which is preliminary data.</text>
</comment>
<dbReference type="EMBL" id="PHWZ01000005">
    <property type="protein sequence ID" value="TEY86604.1"/>
    <property type="molecule type" value="Genomic_DNA"/>
</dbReference>
<keyword evidence="3" id="KW-1185">Reference proteome</keyword>
<organism evidence="2 3">
    <name type="scientific">Botryotinia calthae</name>
    <dbReference type="NCBI Taxonomy" id="38488"/>
    <lineage>
        <taxon>Eukaryota</taxon>
        <taxon>Fungi</taxon>
        <taxon>Dikarya</taxon>
        <taxon>Ascomycota</taxon>
        <taxon>Pezizomycotina</taxon>
        <taxon>Leotiomycetes</taxon>
        <taxon>Helotiales</taxon>
        <taxon>Sclerotiniaceae</taxon>
        <taxon>Botryotinia</taxon>
    </lineage>
</organism>
<reference evidence="2 3" key="1">
    <citation type="submission" date="2017-11" db="EMBL/GenBank/DDBJ databases">
        <title>Comparative genomics of Botrytis spp.</title>
        <authorList>
            <person name="Valero-Jimenez C.A."/>
            <person name="Tapia P."/>
            <person name="Veloso J."/>
            <person name="Silva-Moreno E."/>
            <person name="Staats M."/>
            <person name="Valdes J.H."/>
            <person name="Van Kan J.A.L."/>
        </authorList>
    </citation>
    <scope>NUCLEOTIDE SEQUENCE [LARGE SCALE GENOMIC DNA]</scope>
    <source>
        <strain evidence="2 3">MUCL2830</strain>
    </source>
</reference>
<evidence type="ECO:0000256" key="1">
    <source>
        <dbReference type="SAM" id="MobiDB-lite"/>
    </source>
</evidence>
<dbReference type="AlphaFoldDB" id="A0A4Y8DHL8"/>
<protein>
    <submittedName>
        <fullName evidence="2">Uncharacterized protein</fullName>
    </submittedName>
</protein>